<evidence type="ECO:0000259" key="1">
    <source>
        <dbReference type="PROSITE" id="PS51352"/>
    </source>
</evidence>
<name>A0A4U9VEH5_9SPHI</name>
<dbReference type="InterPro" id="IPR013740">
    <property type="entry name" value="Redoxin"/>
</dbReference>
<organism evidence="2 3">
    <name type="scientific">Sphingobacterium thalpophilum</name>
    <dbReference type="NCBI Taxonomy" id="259"/>
    <lineage>
        <taxon>Bacteria</taxon>
        <taxon>Pseudomonadati</taxon>
        <taxon>Bacteroidota</taxon>
        <taxon>Sphingobacteriia</taxon>
        <taxon>Sphingobacteriales</taxon>
        <taxon>Sphingobacteriaceae</taxon>
        <taxon>Sphingobacterium</taxon>
    </lineage>
</organism>
<protein>
    <submittedName>
        <fullName evidence="2">Thiol-disulfide oxidoreductase</fullName>
    </submittedName>
</protein>
<dbReference type="PANTHER" id="PTHR42852:SF13">
    <property type="entry name" value="PROTEIN DIPZ"/>
    <property type="match status" value="1"/>
</dbReference>
<sequence>MNTLKFLAFLRGYITCIFQALVKHRYSTDIVLFTQLLRKQIYKGKTYFKSTCLVLRKCRNKRGSSAFLLTNFALSSALVRAGHRSCMHVSSGFLRVDPMKSRCRPDENPMNGRSWSGVGRYLSIPLSYRECTEKVLKRYRRATKKLLEIYQRCTKQLHAFGSSIVKLGYKLRRGSESSLRVVCGRSVRRTDAYRLNFGDLQASCAVLMGKDESLVARKKSNVLNALKCVGQFGGYRKAFRMSLACVFLVSMFSLSAQTPRKDSGADGLSDLVALKPGDKIPDAVWNQPLELNYFNGKKKTIKFADLKGKLILLDFWSTGCPSCIENIPHMEDIQKRYPKGLSVLLVNSKRNKDTPSRIKLVLDRYKEKYNFEIKLMTILEDTMLTNLFPHNTIPNIAWINQDGVFLGNTLPDEVGLRNIETILENKTADLQLRSEFLNKDKVMDTPPIFDTAGVKFLSAITGYLPDYLPTYPNVIHKNGNSSYQMLNAAFNFMLVTAFKDELRGFENTDYVFENGQKDKIQKMLFGGSRREYQYCYQLFVDDTISSSKANRYFQQAFKDYFRLNVERKRGRISFYSVGILDNISSLKSKGGIPQVNINPEDGPIYFQNYPLINLLRLLHLYVDLPVTFGPPQLLRIDLRMPEGFIYMSTAEKLTFLETKGIMLTLHDQEKEYPYISRIY</sequence>
<dbReference type="PROSITE" id="PS51352">
    <property type="entry name" value="THIOREDOXIN_2"/>
    <property type="match status" value="1"/>
</dbReference>
<dbReference type="SUPFAM" id="SSF52833">
    <property type="entry name" value="Thioredoxin-like"/>
    <property type="match status" value="1"/>
</dbReference>
<dbReference type="STRING" id="1123265.GCA_000686625_02590"/>
<evidence type="ECO:0000313" key="2">
    <source>
        <dbReference type="EMBL" id="VTR43699.1"/>
    </source>
</evidence>
<gene>
    <name evidence="2" type="ORF">NCTC11429_02910</name>
</gene>
<dbReference type="KEGG" id="stha:NCTC11429_02910"/>
<dbReference type="GO" id="GO:0016491">
    <property type="term" value="F:oxidoreductase activity"/>
    <property type="evidence" value="ECO:0007669"/>
    <property type="project" value="InterPro"/>
</dbReference>
<dbReference type="Gene3D" id="3.40.30.10">
    <property type="entry name" value="Glutaredoxin"/>
    <property type="match status" value="1"/>
</dbReference>
<reference evidence="2 3" key="1">
    <citation type="submission" date="2019-05" db="EMBL/GenBank/DDBJ databases">
        <authorList>
            <consortium name="Pathogen Informatics"/>
        </authorList>
    </citation>
    <scope>NUCLEOTIDE SEQUENCE [LARGE SCALE GENOMIC DNA]</scope>
    <source>
        <strain evidence="2 3">NCTC11429</strain>
    </source>
</reference>
<dbReference type="InterPro" id="IPR050553">
    <property type="entry name" value="Thioredoxin_ResA/DsbE_sf"/>
</dbReference>
<evidence type="ECO:0000313" key="3">
    <source>
        <dbReference type="Proteomes" id="UP000308196"/>
    </source>
</evidence>
<dbReference type="AlphaFoldDB" id="A0A4U9VEH5"/>
<dbReference type="CDD" id="cd02966">
    <property type="entry name" value="TlpA_like_family"/>
    <property type="match status" value="1"/>
</dbReference>
<dbReference type="InterPro" id="IPR013766">
    <property type="entry name" value="Thioredoxin_domain"/>
</dbReference>
<proteinExistence type="predicted"/>
<feature type="domain" description="Thioredoxin" evidence="1">
    <location>
        <begin position="274"/>
        <end position="432"/>
    </location>
</feature>
<dbReference type="Pfam" id="PF08534">
    <property type="entry name" value="Redoxin"/>
    <property type="match status" value="1"/>
</dbReference>
<dbReference type="Proteomes" id="UP000308196">
    <property type="component" value="Chromosome"/>
</dbReference>
<dbReference type="EMBL" id="LR590484">
    <property type="protein sequence ID" value="VTR43699.1"/>
    <property type="molecule type" value="Genomic_DNA"/>
</dbReference>
<accession>A0A4U9VEH5</accession>
<dbReference type="PANTHER" id="PTHR42852">
    <property type="entry name" value="THIOL:DISULFIDE INTERCHANGE PROTEIN DSBE"/>
    <property type="match status" value="1"/>
</dbReference>
<dbReference type="InterPro" id="IPR036249">
    <property type="entry name" value="Thioredoxin-like_sf"/>
</dbReference>